<evidence type="ECO:0000313" key="3">
    <source>
        <dbReference type="Proteomes" id="UP000426246"/>
    </source>
</evidence>
<keyword evidence="3" id="KW-1185">Reference proteome</keyword>
<dbReference type="Proteomes" id="UP000426246">
    <property type="component" value="Chromosome"/>
</dbReference>
<dbReference type="AlphaFoldDB" id="A0A6B8RN36"/>
<dbReference type="PIRSF" id="PIRSF031653">
    <property type="entry name" value="UCP031653"/>
    <property type="match status" value="1"/>
</dbReference>
<proteinExistence type="predicted"/>
<reference evidence="3" key="1">
    <citation type="submission" date="2018-11" db="EMBL/GenBank/DDBJ databases">
        <title>Complete genome sequence of Paenibacillus sp. ML311-T8.</title>
        <authorList>
            <person name="Nam Y.-D."/>
            <person name="Kang J."/>
            <person name="Chung W.-H."/>
            <person name="Park Y.S."/>
        </authorList>
    </citation>
    <scope>NUCLEOTIDE SEQUENCE [LARGE SCALE GENOMIC DNA]</scope>
    <source>
        <strain evidence="3">ML311-T8</strain>
    </source>
</reference>
<organism evidence="2 3">
    <name type="scientific">Paenibacillus psychroresistens</name>
    <dbReference type="NCBI Taxonomy" id="1778678"/>
    <lineage>
        <taxon>Bacteria</taxon>
        <taxon>Bacillati</taxon>
        <taxon>Bacillota</taxon>
        <taxon>Bacilli</taxon>
        <taxon>Bacillales</taxon>
        <taxon>Paenibacillaceae</taxon>
        <taxon>Paenibacillus</taxon>
    </lineage>
</organism>
<dbReference type="Pfam" id="PF09902">
    <property type="entry name" value="DUF2129"/>
    <property type="match status" value="1"/>
</dbReference>
<protein>
    <submittedName>
        <fullName evidence="2">DUF2129 domain-containing protein</fullName>
    </submittedName>
</protein>
<dbReference type="EMBL" id="CP034235">
    <property type="protein sequence ID" value="QGQ96955.1"/>
    <property type="molecule type" value="Genomic_DNA"/>
</dbReference>
<evidence type="ECO:0000256" key="1">
    <source>
        <dbReference type="ARBA" id="ARBA00022490"/>
    </source>
</evidence>
<name>A0A6B8RN36_9BACL</name>
<dbReference type="InterPro" id="IPR016979">
    <property type="entry name" value="DUF2129"/>
</dbReference>
<keyword evidence="1" id="KW-0963">Cytoplasm</keyword>
<dbReference type="RefSeq" id="WP_155702054.1">
    <property type="nucleotide sequence ID" value="NZ_CP034235.1"/>
</dbReference>
<dbReference type="KEGG" id="ppsc:EHS13_19725"/>
<accession>A0A6B8RN36</accession>
<dbReference type="OrthoDB" id="2990788at2"/>
<sequence>MFTERCGLIIWVNDLKATKNLERYGTVHYTSKKMQYVVMYVHAEVLDETVRNLQKLPYVKNVERSYRTEIKTEYSSNPSDKAKLYSQ</sequence>
<gene>
    <name evidence="2" type="ORF">EHS13_19725</name>
</gene>
<evidence type="ECO:0000313" key="2">
    <source>
        <dbReference type="EMBL" id="QGQ96955.1"/>
    </source>
</evidence>